<dbReference type="SUPFAM" id="SSF47413">
    <property type="entry name" value="lambda repressor-like DNA-binding domains"/>
    <property type="match status" value="1"/>
</dbReference>
<keyword evidence="3" id="KW-1185">Reference proteome</keyword>
<feature type="domain" description="HTH cro/C1-type" evidence="1">
    <location>
        <begin position="21"/>
        <end position="74"/>
    </location>
</feature>
<dbReference type="SMART" id="SM00530">
    <property type="entry name" value="HTH_XRE"/>
    <property type="match status" value="1"/>
</dbReference>
<name>F0T0P3_SYNGF</name>
<reference evidence="2 3" key="1">
    <citation type="journal article" date="2011" name="Stand. Genomic Sci.">
        <title>Complete genome sequence of Syntrophobotulus glycolicus type strain (FlGlyR).</title>
        <authorList>
            <person name="Han C."/>
            <person name="Mwirichia R."/>
            <person name="Chertkov O."/>
            <person name="Held B."/>
            <person name="Lapidus A."/>
            <person name="Nolan M."/>
            <person name="Lucas S."/>
            <person name="Hammon N."/>
            <person name="Deshpande S."/>
            <person name="Cheng J.F."/>
            <person name="Tapia R."/>
            <person name="Goodwin L."/>
            <person name="Pitluck S."/>
            <person name="Huntemann M."/>
            <person name="Liolios K."/>
            <person name="Ivanova N."/>
            <person name="Pagani I."/>
            <person name="Mavromatis K."/>
            <person name="Ovchinikova G."/>
            <person name="Pati A."/>
            <person name="Chen A."/>
            <person name="Palaniappan K."/>
            <person name="Land M."/>
            <person name="Hauser L."/>
            <person name="Brambilla E.M."/>
            <person name="Rohde M."/>
            <person name="Spring S."/>
            <person name="Sikorski J."/>
            <person name="Goker M."/>
            <person name="Woyke T."/>
            <person name="Bristow J."/>
            <person name="Eisen J.A."/>
            <person name="Markowitz V."/>
            <person name="Hugenholtz P."/>
            <person name="Kyrpides N.C."/>
            <person name="Klenk H.P."/>
            <person name="Detter J.C."/>
        </authorList>
    </citation>
    <scope>NUCLEOTIDE SEQUENCE [LARGE SCALE GENOMIC DNA]</scope>
    <source>
        <strain evidence="3">DSM 8271 / FlGlyR</strain>
    </source>
</reference>
<evidence type="ECO:0000259" key="1">
    <source>
        <dbReference type="PROSITE" id="PS50943"/>
    </source>
</evidence>
<reference evidence="3" key="2">
    <citation type="submission" date="2011-02" db="EMBL/GenBank/DDBJ databases">
        <title>The complete genome of Syntrophobotulus glycolicus DSM 8271.</title>
        <authorList>
            <person name="Lucas S."/>
            <person name="Copeland A."/>
            <person name="Lapidus A."/>
            <person name="Bruce D."/>
            <person name="Goodwin L."/>
            <person name="Pitluck S."/>
            <person name="Kyrpides N."/>
            <person name="Mavromatis K."/>
            <person name="Pagani I."/>
            <person name="Ivanova N."/>
            <person name="Mikhailova N."/>
            <person name="Chertkov O."/>
            <person name="Held B."/>
            <person name="Detter J.C."/>
            <person name="Tapia R."/>
            <person name="Han C."/>
            <person name="Land M."/>
            <person name="Hauser L."/>
            <person name="Markowitz V."/>
            <person name="Cheng J.-F."/>
            <person name="Hugenholtz P."/>
            <person name="Woyke T."/>
            <person name="Wu D."/>
            <person name="Spring S."/>
            <person name="Schroeder M."/>
            <person name="Brambilla E."/>
            <person name="Klenk H.-P."/>
            <person name="Eisen J.A."/>
        </authorList>
    </citation>
    <scope>NUCLEOTIDE SEQUENCE [LARGE SCALE GENOMIC DNA]</scope>
    <source>
        <strain evidence="3">DSM 8271 / FlGlyR</strain>
    </source>
</reference>
<accession>F0T0P3</accession>
<dbReference type="STRING" id="645991.Sgly_0751"/>
<sequence>MEVATIYQKNNDQELIQKANEYIKARGMNKEEFAKEINYSRPAVSQFLNGKYESKSGDIRERIANHLNISLDNSLNLKPVEIKKPVFFESLDAANIIGVCNSCQKYGGLGAIIGKSGFGKTFTLEYYGKLPKVAYVVCNDAMNSKDLLATIERSIGLPIGTGTNSMRANKICEFFDINRGYLLIIDEADKLLGKYTQKKMEILRGIFDGAKVGMIVAGEEQLESMIKSYIPRFANRIEFYYKLKGLTADEIRKYLGSLGLQFAEEVIQEIIRRGTNIRTGCFRLFDRTLNNILRILDGDASKPVTLQALDKASEMMML</sequence>
<dbReference type="InterPro" id="IPR052026">
    <property type="entry name" value="ExeA_AAA_ATPase_DNA-bind"/>
</dbReference>
<dbReference type="Pfam" id="PF01381">
    <property type="entry name" value="HTH_3"/>
    <property type="match status" value="1"/>
</dbReference>
<dbReference type="Proteomes" id="UP000007488">
    <property type="component" value="Chromosome"/>
</dbReference>
<dbReference type="InterPro" id="IPR049945">
    <property type="entry name" value="AAA_22"/>
</dbReference>
<dbReference type="PANTHER" id="PTHR35894:SF1">
    <property type="entry name" value="PHOSPHORIBULOKINASE _ URIDINE KINASE FAMILY"/>
    <property type="match status" value="1"/>
</dbReference>
<dbReference type="EMBL" id="CP002547">
    <property type="protein sequence ID" value="ADY55108.1"/>
    <property type="molecule type" value="Genomic_DNA"/>
</dbReference>
<dbReference type="HOGENOM" id="CLU_846889_0_0_9"/>
<dbReference type="PANTHER" id="PTHR35894">
    <property type="entry name" value="GENERAL SECRETION PATHWAY PROTEIN A-RELATED"/>
    <property type="match status" value="1"/>
</dbReference>
<dbReference type="eggNOG" id="COG2842">
    <property type="taxonomic scope" value="Bacteria"/>
</dbReference>
<dbReference type="SUPFAM" id="SSF52540">
    <property type="entry name" value="P-loop containing nucleoside triphosphate hydrolases"/>
    <property type="match status" value="1"/>
</dbReference>
<dbReference type="InterPro" id="IPR000629">
    <property type="entry name" value="RNA-helicase_DEAD-box_CS"/>
</dbReference>
<dbReference type="OrthoDB" id="2557960at2"/>
<dbReference type="InterPro" id="IPR001387">
    <property type="entry name" value="Cro/C1-type_HTH"/>
</dbReference>
<dbReference type="AlphaFoldDB" id="F0T0P3"/>
<dbReference type="GO" id="GO:0016887">
    <property type="term" value="F:ATP hydrolysis activity"/>
    <property type="evidence" value="ECO:0007669"/>
    <property type="project" value="InterPro"/>
</dbReference>
<proteinExistence type="predicted"/>
<organism evidence="2 3">
    <name type="scientific">Syntrophobotulus glycolicus (strain DSM 8271 / FlGlyR)</name>
    <dbReference type="NCBI Taxonomy" id="645991"/>
    <lineage>
        <taxon>Bacteria</taxon>
        <taxon>Bacillati</taxon>
        <taxon>Bacillota</taxon>
        <taxon>Clostridia</taxon>
        <taxon>Eubacteriales</taxon>
        <taxon>Desulfitobacteriaceae</taxon>
        <taxon>Syntrophobotulus</taxon>
    </lineage>
</organism>
<dbReference type="GO" id="GO:0003677">
    <property type="term" value="F:DNA binding"/>
    <property type="evidence" value="ECO:0007669"/>
    <property type="project" value="InterPro"/>
</dbReference>
<dbReference type="RefSeq" id="WP_013623979.1">
    <property type="nucleotide sequence ID" value="NC_015172.1"/>
</dbReference>
<dbReference type="InterPro" id="IPR027417">
    <property type="entry name" value="P-loop_NTPase"/>
</dbReference>
<dbReference type="PROSITE" id="PS00039">
    <property type="entry name" value="DEAD_ATP_HELICASE"/>
    <property type="match status" value="1"/>
</dbReference>
<evidence type="ECO:0000313" key="3">
    <source>
        <dbReference type="Proteomes" id="UP000007488"/>
    </source>
</evidence>
<dbReference type="Gene3D" id="1.10.260.40">
    <property type="entry name" value="lambda repressor-like DNA-binding domains"/>
    <property type="match status" value="1"/>
</dbReference>
<dbReference type="InterPro" id="IPR010982">
    <property type="entry name" value="Lambda_DNA-bd_dom_sf"/>
</dbReference>
<dbReference type="Gene3D" id="3.40.50.300">
    <property type="entry name" value="P-loop containing nucleotide triphosphate hydrolases"/>
    <property type="match status" value="1"/>
</dbReference>
<dbReference type="Pfam" id="PF13401">
    <property type="entry name" value="AAA_22"/>
    <property type="match status" value="1"/>
</dbReference>
<dbReference type="KEGG" id="sgy:Sgly_0751"/>
<evidence type="ECO:0000313" key="2">
    <source>
        <dbReference type="EMBL" id="ADY55108.1"/>
    </source>
</evidence>
<protein>
    <submittedName>
        <fullName evidence="2">Transcriptional regulator, XRE family</fullName>
    </submittedName>
</protein>
<dbReference type="PROSITE" id="PS50943">
    <property type="entry name" value="HTH_CROC1"/>
    <property type="match status" value="1"/>
</dbReference>
<dbReference type="CDD" id="cd00093">
    <property type="entry name" value="HTH_XRE"/>
    <property type="match status" value="1"/>
</dbReference>
<gene>
    <name evidence="2" type="ordered locus">Sgly_0751</name>
</gene>